<gene>
    <name evidence="3" type="ORF">chiPu_0022135</name>
</gene>
<evidence type="ECO:0000259" key="2">
    <source>
        <dbReference type="Pfam" id="PF00077"/>
    </source>
</evidence>
<dbReference type="GO" id="GO:0016787">
    <property type="term" value="F:hydrolase activity"/>
    <property type="evidence" value="ECO:0007669"/>
    <property type="project" value="UniProtKB-KW"/>
</dbReference>
<dbReference type="InterPro" id="IPR021109">
    <property type="entry name" value="Peptidase_aspartic_dom_sf"/>
</dbReference>
<feature type="domain" description="Retropepsins" evidence="2">
    <location>
        <begin position="7"/>
        <end position="103"/>
    </location>
</feature>
<dbReference type="Proteomes" id="UP000287033">
    <property type="component" value="Unassembled WGS sequence"/>
</dbReference>
<protein>
    <recommendedName>
        <fullName evidence="2">Retropepsins domain-containing protein</fullName>
    </recommendedName>
</protein>
<dbReference type="Gene3D" id="2.40.70.10">
    <property type="entry name" value="Acid Proteases"/>
    <property type="match status" value="1"/>
</dbReference>
<evidence type="ECO:0000313" key="4">
    <source>
        <dbReference type="Proteomes" id="UP000287033"/>
    </source>
</evidence>
<dbReference type="InterPro" id="IPR018061">
    <property type="entry name" value="Retropepsins"/>
</dbReference>
<keyword evidence="1" id="KW-0378">Hydrolase</keyword>
<dbReference type="OrthoDB" id="8947436at2759"/>
<dbReference type="EMBL" id="BEZZ01006064">
    <property type="protein sequence ID" value="GCC18776.1"/>
    <property type="molecule type" value="Genomic_DNA"/>
</dbReference>
<dbReference type="Pfam" id="PF00077">
    <property type="entry name" value="RVP"/>
    <property type="match status" value="1"/>
</dbReference>
<dbReference type="SUPFAM" id="SSF50630">
    <property type="entry name" value="Acid proteases"/>
    <property type="match status" value="1"/>
</dbReference>
<evidence type="ECO:0000313" key="3">
    <source>
        <dbReference type="EMBL" id="GCC18776.1"/>
    </source>
</evidence>
<dbReference type="AlphaFoldDB" id="A0A401RL15"/>
<keyword evidence="4" id="KW-1185">Reference proteome</keyword>
<reference evidence="3 4" key="1">
    <citation type="journal article" date="2018" name="Nat. Ecol. Evol.">
        <title>Shark genomes provide insights into elasmobranch evolution and the origin of vertebrates.</title>
        <authorList>
            <person name="Hara Y"/>
            <person name="Yamaguchi K"/>
            <person name="Onimaru K"/>
            <person name="Kadota M"/>
            <person name="Koyanagi M"/>
            <person name="Keeley SD"/>
            <person name="Tatsumi K"/>
            <person name="Tanaka K"/>
            <person name="Motone F"/>
            <person name="Kageyama Y"/>
            <person name="Nozu R"/>
            <person name="Adachi N"/>
            <person name="Nishimura O"/>
            <person name="Nakagawa R"/>
            <person name="Tanegashima C"/>
            <person name="Kiyatake I"/>
            <person name="Matsumoto R"/>
            <person name="Murakumo K"/>
            <person name="Nishida K"/>
            <person name="Terakita A"/>
            <person name="Kuratani S"/>
            <person name="Sato K"/>
            <person name="Hyodo S Kuraku.S."/>
        </authorList>
    </citation>
    <scope>NUCLEOTIDE SEQUENCE [LARGE SCALE GENOMIC DNA]</scope>
</reference>
<proteinExistence type="predicted"/>
<name>A0A401RL15_CHIPU</name>
<evidence type="ECO:0000256" key="1">
    <source>
        <dbReference type="ARBA" id="ARBA00022801"/>
    </source>
</evidence>
<comment type="caution">
    <text evidence="3">The sequence shown here is derived from an EMBL/GenBank/DDBJ whole genome shotgun (WGS) entry which is preliminary data.</text>
</comment>
<sequence length="103" mass="11333">MTTRDSEQEPIIQVSFEGQLTPIMIDTGATYPCVQSQCASNLPKFAKFIKTVGLLGRPQVARFIAPVSLKMGIREIVLTTLVAKRTPINFLGSDALLKQELKL</sequence>
<accession>A0A401RL15</accession>
<organism evidence="3 4">
    <name type="scientific">Chiloscyllium punctatum</name>
    <name type="common">Brownbanded bambooshark</name>
    <name type="synonym">Hemiscyllium punctatum</name>
    <dbReference type="NCBI Taxonomy" id="137246"/>
    <lineage>
        <taxon>Eukaryota</taxon>
        <taxon>Metazoa</taxon>
        <taxon>Chordata</taxon>
        <taxon>Craniata</taxon>
        <taxon>Vertebrata</taxon>
        <taxon>Chondrichthyes</taxon>
        <taxon>Elasmobranchii</taxon>
        <taxon>Galeomorphii</taxon>
        <taxon>Galeoidea</taxon>
        <taxon>Orectolobiformes</taxon>
        <taxon>Hemiscylliidae</taxon>
        <taxon>Chiloscyllium</taxon>
    </lineage>
</organism>